<dbReference type="EMBL" id="JBICBT010001285">
    <property type="protein sequence ID" value="KAL3075115.1"/>
    <property type="molecule type" value="Genomic_DNA"/>
</dbReference>
<dbReference type="Proteomes" id="UP001620626">
    <property type="component" value="Unassembled WGS sequence"/>
</dbReference>
<proteinExistence type="predicted"/>
<protein>
    <submittedName>
        <fullName evidence="1">Uncharacterized protein</fullName>
    </submittedName>
</protein>
<gene>
    <name evidence="1" type="ORF">niasHT_039195</name>
</gene>
<reference evidence="1 2" key="1">
    <citation type="submission" date="2024-10" db="EMBL/GenBank/DDBJ databases">
        <authorList>
            <person name="Kim D."/>
        </authorList>
    </citation>
    <scope>NUCLEOTIDE SEQUENCE [LARGE SCALE GENOMIC DNA]</scope>
    <source>
        <strain evidence="1">BH-2024</strain>
    </source>
</reference>
<accession>A0ABD2IC49</accession>
<evidence type="ECO:0000313" key="2">
    <source>
        <dbReference type="Proteomes" id="UP001620626"/>
    </source>
</evidence>
<comment type="caution">
    <text evidence="1">The sequence shown here is derived from an EMBL/GenBank/DDBJ whole genome shotgun (WGS) entry which is preliminary data.</text>
</comment>
<name>A0ABD2IC49_9BILA</name>
<dbReference type="AlphaFoldDB" id="A0ABD2IC49"/>
<keyword evidence="2" id="KW-1185">Reference proteome</keyword>
<organism evidence="1 2">
    <name type="scientific">Heterodera trifolii</name>
    <dbReference type="NCBI Taxonomy" id="157864"/>
    <lineage>
        <taxon>Eukaryota</taxon>
        <taxon>Metazoa</taxon>
        <taxon>Ecdysozoa</taxon>
        <taxon>Nematoda</taxon>
        <taxon>Chromadorea</taxon>
        <taxon>Rhabditida</taxon>
        <taxon>Tylenchina</taxon>
        <taxon>Tylenchomorpha</taxon>
        <taxon>Tylenchoidea</taxon>
        <taxon>Heteroderidae</taxon>
        <taxon>Heteroderinae</taxon>
        <taxon>Heterodera</taxon>
    </lineage>
</organism>
<evidence type="ECO:0000313" key="1">
    <source>
        <dbReference type="EMBL" id="KAL3075115.1"/>
    </source>
</evidence>
<sequence length="95" mass="10838">MHEKLRNPILDTLTQLQNAIGKEKEASFRFSRSDLWARERGVDRDDDDPQLLIELPVPGRFSSARARSNSSGVIFLYAFLMQSREFGGSELEEHG</sequence>